<keyword evidence="1" id="KW-0472">Membrane</keyword>
<gene>
    <name evidence="2" type="ORF">DKM44_15015</name>
</gene>
<accession>A0A2Z3JWG6</accession>
<dbReference type="Pfam" id="PF03988">
    <property type="entry name" value="DUF347"/>
    <property type="match status" value="4"/>
</dbReference>
<protein>
    <recommendedName>
        <fullName evidence="4">Membrane-anchored protein</fullName>
    </recommendedName>
</protein>
<keyword evidence="1" id="KW-0812">Transmembrane</keyword>
<dbReference type="OrthoDB" id="9794709at2"/>
<feature type="transmembrane region" description="Helical" evidence="1">
    <location>
        <begin position="63"/>
        <end position="83"/>
    </location>
</feature>
<dbReference type="EMBL" id="CP029494">
    <property type="protein sequence ID" value="AWN24724.1"/>
    <property type="molecule type" value="Genomic_DNA"/>
</dbReference>
<feature type="transmembrane region" description="Helical" evidence="1">
    <location>
        <begin position="154"/>
        <end position="176"/>
    </location>
</feature>
<dbReference type="Proteomes" id="UP000245368">
    <property type="component" value="Chromosome"/>
</dbReference>
<reference evidence="2 3" key="1">
    <citation type="submission" date="2018-05" db="EMBL/GenBank/DDBJ databases">
        <title>Complete Genome Sequence of Deinococcus sp. strain 17bor-2.</title>
        <authorList>
            <person name="Srinivasan S."/>
        </authorList>
    </citation>
    <scope>NUCLEOTIDE SEQUENCE [LARGE SCALE GENOMIC DNA]</scope>
    <source>
        <strain evidence="2 3">17bor-2</strain>
    </source>
</reference>
<dbReference type="KEGG" id="dez:DKM44_15015"/>
<evidence type="ECO:0000256" key="1">
    <source>
        <dbReference type="SAM" id="Phobius"/>
    </source>
</evidence>
<keyword evidence="1" id="KW-1133">Transmembrane helix</keyword>
<feature type="transmembrane region" description="Helical" evidence="1">
    <location>
        <begin position="89"/>
        <end position="109"/>
    </location>
</feature>
<dbReference type="InterPro" id="IPR007136">
    <property type="entry name" value="DUF347"/>
</dbReference>
<feature type="transmembrane region" description="Helical" evidence="1">
    <location>
        <begin position="188"/>
        <end position="208"/>
    </location>
</feature>
<proteinExistence type="predicted"/>
<keyword evidence="3" id="KW-1185">Reference proteome</keyword>
<name>A0A2Z3JWG6_9DEIO</name>
<evidence type="ECO:0000313" key="2">
    <source>
        <dbReference type="EMBL" id="AWN24724.1"/>
    </source>
</evidence>
<organism evidence="2 3">
    <name type="scientific">Deinococcus irradiatisoli</name>
    <dbReference type="NCBI Taxonomy" id="2202254"/>
    <lineage>
        <taxon>Bacteria</taxon>
        <taxon>Thermotogati</taxon>
        <taxon>Deinococcota</taxon>
        <taxon>Deinococci</taxon>
        <taxon>Deinococcales</taxon>
        <taxon>Deinococcaceae</taxon>
        <taxon>Deinococcus</taxon>
    </lineage>
</organism>
<feature type="transmembrane region" description="Helical" evidence="1">
    <location>
        <begin position="30"/>
        <end position="51"/>
    </location>
</feature>
<feature type="transmembrane region" description="Helical" evidence="1">
    <location>
        <begin position="214"/>
        <end position="239"/>
    </location>
</feature>
<dbReference type="AlphaFoldDB" id="A0A2Z3JWG6"/>
<evidence type="ECO:0008006" key="4">
    <source>
        <dbReference type="Google" id="ProtNLM"/>
    </source>
</evidence>
<feature type="transmembrane region" description="Helical" evidence="1">
    <location>
        <begin position="129"/>
        <end position="148"/>
    </location>
</feature>
<evidence type="ECO:0000313" key="3">
    <source>
        <dbReference type="Proteomes" id="UP000245368"/>
    </source>
</evidence>
<sequence>MRSKVPDITAYFWIIKLLTTGMGEAASDFLAHRLGPLPAVALSGLGLALALTAQLRARQYQAWLYWSAVVMVSVFGTLAADAAHVGFGLPYGVSSLGFSLVLAVIFAVWQRREGTLSIHSIVTRRREVFYWLTVLTTFALGTAAGDLTAKTLNLGWWASGLLFAALMAAPALRLGLPGRRRLPPVLGFWWAYILTRPVGASFADWLAVTPGQGGLGFGAGHVALGLSVLIAVLVGFLALTRRDVAK</sequence>